<keyword evidence="7" id="KW-0472">Membrane</keyword>
<proteinExistence type="inferred from homology"/>
<keyword evidence="11" id="KW-1185">Reference proteome</keyword>
<dbReference type="PROSITE" id="PS50991">
    <property type="entry name" value="PYR_CT"/>
    <property type="match status" value="1"/>
</dbReference>
<feature type="domain" description="Pyruvate carboxyltransferase" evidence="8">
    <location>
        <begin position="18"/>
        <end position="269"/>
    </location>
</feature>
<accession>A0A075AT10</accession>
<gene>
    <name evidence="9" type="ORF">O9G_000107</name>
    <name evidence="10" type="ORF">ROZALSC1DRAFT_28609</name>
</gene>
<evidence type="ECO:0000256" key="1">
    <source>
        <dbReference type="ARBA" id="ARBA00005143"/>
    </source>
</evidence>
<feature type="transmembrane region" description="Helical" evidence="7">
    <location>
        <begin position="403"/>
        <end position="426"/>
    </location>
</feature>
<dbReference type="GO" id="GO:0004419">
    <property type="term" value="F:hydroxymethylglutaryl-CoA lyase activity"/>
    <property type="evidence" value="ECO:0007669"/>
    <property type="project" value="UniProtKB-EC"/>
</dbReference>
<dbReference type="UniPathway" id="UPA00896">
    <property type="reaction ID" value="UER00863"/>
</dbReference>
<dbReference type="Pfam" id="PF08557">
    <property type="entry name" value="Lipid_DES"/>
    <property type="match status" value="1"/>
</dbReference>
<dbReference type="PANTHER" id="PTHR42738:SF7">
    <property type="entry name" value="HYDROXYMETHYLGLUTARYL-COA LYASE"/>
    <property type="match status" value="1"/>
</dbReference>
<dbReference type="InterPro" id="IPR005804">
    <property type="entry name" value="FA_desaturase_dom"/>
</dbReference>
<name>A0A075AT10_ROZAC</name>
<evidence type="ECO:0000256" key="5">
    <source>
        <dbReference type="ARBA" id="ARBA00023239"/>
    </source>
</evidence>
<dbReference type="FunFam" id="3.20.20.70:FF:000071">
    <property type="entry name" value="Hydroxymethylglutaryl-CoA lyase"/>
    <property type="match status" value="1"/>
</dbReference>
<keyword evidence="7" id="KW-1133">Transmembrane helix</keyword>
<dbReference type="AlphaFoldDB" id="A0A075AT10"/>
<dbReference type="Pfam" id="PF00487">
    <property type="entry name" value="FA_desaturase"/>
    <property type="match status" value="1"/>
</dbReference>
<dbReference type="SUPFAM" id="SSF51569">
    <property type="entry name" value="Aldolase"/>
    <property type="match status" value="1"/>
</dbReference>
<dbReference type="EC" id="4.1.3.4" evidence="3"/>
<dbReference type="OrthoDB" id="200948at2759"/>
<evidence type="ECO:0000313" key="10">
    <source>
        <dbReference type="EMBL" id="RKP19837.1"/>
    </source>
</evidence>
<evidence type="ECO:0000259" key="8">
    <source>
        <dbReference type="PROSITE" id="PS50991"/>
    </source>
</evidence>
<evidence type="ECO:0000256" key="7">
    <source>
        <dbReference type="SAM" id="Phobius"/>
    </source>
</evidence>
<evidence type="ECO:0000313" key="9">
    <source>
        <dbReference type="EMBL" id="EPZ31628.1"/>
    </source>
</evidence>
<evidence type="ECO:0000313" key="12">
    <source>
        <dbReference type="Proteomes" id="UP000281549"/>
    </source>
</evidence>
<comment type="similarity">
    <text evidence="2">Belongs to the HMG-CoA lyase family.</text>
</comment>
<keyword evidence="7" id="KW-0812">Transmembrane</keyword>
<dbReference type="PANTHER" id="PTHR42738">
    <property type="entry name" value="HYDROXYMETHYLGLUTARYL-COA LYASE"/>
    <property type="match status" value="1"/>
</dbReference>
<protein>
    <recommendedName>
        <fullName evidence="3">hydroxymethylglutaryl-CoA lyase</fullName>
        <ecNumber evidence="3">4.1.3.4</ecNumber>
    </recommendedName>
</protein>
<dbReference type="InterPro" id="IPR013785">
    <property type="entry name" value="Aldolase_TIM"/>
</dbReference>
<dbReference type="GO" id="GO:0046951">
    <property type="term" value="P:ketone body biosynthetic process"/>
    <property type="evidence" value="ECO:0007669"/>
    <property type="project" value="TreeGrafter"/>
</dbReference>
<evidence type="ECO:0000256" key="3">
    <source>
        <dbReference type="ARBA" id="ARBA00012910"/>
    </source>
</evidence>
<evidence type="ECO:0000256" key="2">
    <source>
        <dbReference type="ARBA" id="ARBA00009405"/>
    </source>
</evidence>
<dbReference type="GO" id="GO:0006552">
    <property type="term" value="P:L-leucine catabolic process"/>
    <property type="evidence" value="ECO:0007669"/>
    <property type="project" value="TreeGrafter"/>
</dbReference>
<evidence type="ECO:0000256" key="4">
    <source>
        <dbReference type="ARBA" id="ARBA00022723"/>
    </source>
</evidence>
<sequence>MILLALSRRFKSTASKFVKIVEVGPRDGLQNEKTLVSTANKVQLINLLSDTGLKYIETSSFVSPKRIPQWMADAADVFSQINQKPGITYAALVPNLKGLELAIKSNVKEIAVFASASEGFSQKNINCSIDESFERFEPVIKEATRNNIKTRGVFEVSNRLLDLGCYEVSLGDTIGIGHAGEIRSLLDYLKHRIPSDKLAVHFHNTYGQALANIYVAVEEYGIRVVDGSVGGLGGCPYALGATGNVPTEDVVYMLQGLGYDTGVNLDKLIVAGNFINSTLKRVNASSILVIILSKFSHLSVFSHFIMVVSTLPGVFSAEKLPKEDYRSPLFLGLWKRSVPYHDESFAVDHLDEPHIKRKRAILESHPEIKELYGPESKSKYIALAVVAIQISLAHVLGDMNSSWAVIALAAYIIGATLTQTVGTLVHEAAHDLFFETPVFNRFMGLFVNIPIVFPISHSFRRYHLEHHAYQGILKDLAIIGVDDKDPDLPMEFEYKLVKGNTLLKFIWLFFFPMMYVVRGAAMKRRPTFWELANLGFTLVSDLGITIINRKLVILQTCGVKGFTYLFLSLWFGYGIHPCAGHFIQEHYTFKDGQETYSYYGSFNYILMNIGYHNEHHDFTKIPWSKLPKIKEIAKEFYEPLCYHTSWWKVLYDFVTRRDIGPQSRLERSKEAHKHGRSLINSLKTNKTD</sequence>
<dbReference type="InterPro" id="IPR043594">
    <property type="entry name" value="HMGL"/>
</dbReference>
<evidence type="ECO:0000313" key="11">
    <source>
        <dbReference type="Proteomes" id="UP000030755"/>
    </source>
</evidence>
<dbReference type="InterPro" id="IPR000891">
    <property type="entry name" value="PYR_CT"/>
</dbReference>
<dbReference type="GO" id="GO:0046872">
    <property type="term" value="F:metal ion binding"/>
    <property type="evidence" value="ECO:0007669"/>
    <property type="project" value="UniProtKB-KW"/>
</dbReference>
<dbReference type="SMART" id="SM01269">
    <property type="entry name" value="Lipid_DES"/>
    <property type="match status" value="1"/>
</dbReference>
<feature type="transmembrane region" description="Helical" evidence="7">
    <location>
        <begin position="438"/>
        <end position="456"/>
    </location>
</feature>
<dbReference type="Gene3D" id="3.20.20.70">
    <property type="entry name" value="Aldolase class I"/>
    <property type="match status" value="1"/>
</dbReference>
<organism evidence="9 11">
    <name type="scientific">Rozella allomycis (strain CSF55)</name>
    <dbReference type="NCBI Taxonomy" id="988480"/>
    <lineage>
        <taxon>Eukaryota</taxon>
        <taxon>Fungi</taxon>
        <taxon>Fungi incertae sedis</taxon>
        <taxon>Cryptomycota</taxon>
        <taxon>Cryptomycota incertae sedis</taxon>
        <taxon>Rozella</taxon>
    </lineage>
</organism>
<dbReference type="Proteomes" id="UP000030755">
    <property type="component" value="Unassembled WGS sequence"/>
</dbReference>
<dbReference type="Proteomes" id="UP000281549">
    <property type="component" value="Unassembled WGS sequence"/>
</dbReference>
<reference evidence="12" key="2">
    <citation type="journal article" date="2018" name="Nat. Microbiol.">
        <title>Leveraging single-cell genomics to expand the fungal tree of life.</title>
        <authorList>
            <person name="Ahrendt S.R."/>
            <person name="Quandt C.A."/>
            <person name="Ciobanu D."/>
            <person name="Clum A."/>
            <person name="Salamov A."/>
            <person name="Andreopoulos B."/>
            <person name="Cheng J.F."/>
            <person name="Woyke T."/>
            <person name="Pelin A."/>
            <person name="Henrissat B."/>
            <person name="Reynolds N.K."/>
            <person name="Benny G.L."/>
            <person name="Smith M.E."/>
            <person name="James T.Y."/>
            <person name="Grigoriev I.V."/>
        </authorList>
    </citation>
    <scope>NUCLEOTIDE SEQUENCE [LARGE SCALE GENOMIC DNA]</scope>
    <source>
        <strain evidence="12">CSF55</strain>
    </source>
</reference>
<comment type="catalytic activity">
    <reaction evidence="6">
        <text>(3S)-3-hydroxy-3-methylglutaryl-CoA = acetoacetate + acetyl-CoA</text>
        <dbReference type="Rhea" id="RHEA:24404"/>
        <dbReference type="ChEBI" id="CHEBI:13705"/>
        <dbReference type="ChEBI" id="CHEBI:43074"/>
        <dbReference type="ChEBI" id="CHEBI:57288"/>
        <dbReference type="EC" id="4.1.3.4"/>
    </reaction>
</comment>
<evidence type="ECO:0000256" key="6">
    <source>
        <dbReference type="ARBA" id="ARBA00049877"/>
    </source>
</evidence>
<dbReference type="Pfam" id="PF00682">
    <property type="entry name" value="HMGL-like"/>
    <property type="match status" value="1"/>
</dbReference>
<dbReference type="EMBL" id="KE561209">
    <property type="protein sequence ID" value="EPZ31628.1"/>
    <property type="molecule type" value="Genomic_DNA"/>
</dbReference>
<comment type="pathway">
    <text evidence="1">Metabolic intermediate metabolism; (S)-3-hydroxy-3-methylglutaryl-CoA degradation; acetoacetate from (S)-3-hydroxy-3-methylglutaryl-CoA: step 1/1.</text>
</comment>
<feature type="transmembrane region" description="Helical" evidence="7">
    <location>
        <begin position="502"/>
        <end position="521"/>
    </location>
</feature>
<reference evidence="9 11" key="1">
    <citation type="journal article" date="2013" name="Curr. Biol.">
        <title>Shared signatures of parasitism and phylogenomics unite Cryptomycota and microsporidia.</title>
        <authorList>
            <person name="James T.Y."/>
            <person name="Pelin A."/>
            <person name="Bonen L."/>
            <person name="Ahrendt S."/>
            <person name="Sain D."/>
            <person name="Corradi N."/>
            <person name="Stajich J.E."/>
        </authorList>
    </citation>
    <scope>NUCLEOTIDE SEQUENCE [LARGE SCALE GENOMIC DNA]</scope>
    <source>
        <strain evidence="9">CSF55</strain>
        <strain evidence="9">CSF55</strain>
    </source>
</reference>
<keyword evidence="4" id="KW-0479">Metal-binding</keyword>
<dbReference type="HOGENOM" id="CLU_400174_0_0_1"/>
<dbReference type="InterPro" id="IPR013866">
    <property type="entry name" value="Sphingolipid_d4-desaturase_N"/>
</dbReference>
<reference evidence="10" key="3">
    <citation type="submission" date="2018-08" db="EMBL/GenBank/DDBJ databases">
        <title>Leveraging single-cell genomics to expand the Fungal Tree of Life.</title>
        <authorList>
            <consortium name="DOE Joint Genome Institute"/>
            <person name="Ahrendt S.R."/>
            <person name="Quandt C.A."/>
            <person name="Ciobanu D."/>
            <person name="Clum A."/>
            <person name="Salamov A."/>
            <person name="Andreopoulos B."/>
            <person name="Cheng J.-F."/>
            <person name="Woyke T."/>
            <person name="Pelin A."/>
            <person name="Henrissat B."/>
            <person name="Reynolds N."/>
            <person name="Benny G.L."/>
            <person name="Smith M.E."/>
            <person name="James T.Y."/>
            <person name="Grigoriev I.V."/>
        </authorList>
    </citation>
    <scope>NUCLEOTIDE SEQUENCE</scope>
    <source>
        <strain evidence="10">CSF55</strain>
    </source>
</reference>
<keyword evidence="5" id="KW-0456">Lyase</keyword>
<dbReference type="STRING" id="988480.A0A075AT10"/>
<dbReference type="CDD" id="cd07938">
    <property type="entry name" value="DRE_TIM_HMGL"/>
    <property type="match status" value="1"/>
</dbReference>
<dbReference type="EMBL" id="ML005152">
    <property type="protein sequence ID" value="RKP19837.1"/>
    <property type="molecule type" value="Genomic_DNA"/>
</dbReference>